<dbReference type="InterPro" id="IPR018958">
    <property type="entry name" value="Knr4/Smi1-like_dom"/>
</dbReference>
<dbReference type="EMBL" id="CP011509">
    <property type="protein sequence ID" value="AKJ02781.1"/>
    <property type="molecule type" value="Genomic_DNA"/>
</dbReference>
<protein>
    <recommendedName>
        <fullName evidence="1">Knr4/Smi1-like domain-containing protein</fullName>
    </recommendedName>
</protein>
<gene>
    <name evidence="2" type="ORF">AA314_04407</name>
</gene>
<sequence>MGIAFPKAYKEVATQYQGMTPHPAVFNVGRGTNVVNVLLTIIEDPQWRTYSVMRAYDAVKPHVPNGVYPFASTPGGEYLCFDYRGTPEQPKVTLVTVEMFIYPVADSFNDFMARLYDGDAPPA</sequence>
<evidence type="ECO:0000259" key="1">
    <source>
        <dbReference type="Pfam" id="PF09346"/>
    </source>
</evidence>
<dbReference type="AlphaFoldDB" id="A0AAC8Q911"/>
<feature type="domain" description="Knr4/Smi1-like" evidence="1">
    <location>
        <begin position="1"/>
        <end position="113"/>
    </location>
</feature>
<dbReference type="SUPFAM" id="SSF160631">
    <property type="entry name" value="SMI1/KNR4-like"/>
    <property type="match status" value="1"/>
</dbReference>
<dbReference type="Proteomes" id="UP000035579">
    <property type="component" value="Chromosome"/>
</dbReference>
<accession>A0AAC8Q911</accession>
<name>A0AAC8Q911_9BACT</name>
<organism evidence="2 3">
    <name type="scientific">Archangium gephyra</name>
    <dbReference type="NCBI Taxonomy" id="48"/>
    <lineage>
        <taxon>Bacteria</taxon>
        <taxon>Pseudomonadati</taxon>
        <taxon>Myxococcota</taxon>
        <taxon>Myxococcia</taxon>
        <taxon>Myxococcales</taxon>
        <taxon>Cystobacterineae</taxon>
        <taxon>Archangiaceae</taxon>
        <taxon>Archangium</taxon>
    </lineage>
</organism>
<dbReference type="KEGG" id="age:AA314_04407"/>
<evidence type="ECO:0000313" key="3">
    <source>
        <dbReference type="Proteomes" id="UP000035579"/>
    </source>
</evidence>
<reference evidence="2 3" key="1">
    <citation type="submission" date="2015-05" db="EMBL/GenBank/DDBJ databases">
        <title>Genome assembly of Archangium gephyra DSM 2261.</title>
        <authorList>
            <person name="Sharma G."/>
            <person name="Subramanian S."/>
        </authorList>
    </citation>
    <scope>NUCLEOTIDE SEQUENCE [LARGE SCALE GENOMIC DNA]</scope>
    <source>
        <strain evidence="2 3">DSM 2261</strain>
    </source>
</reference>
<dbReference type="InterPro" id="IPR037883">
    <property type="entry name" value="Knr4/Smi1-like_sf"/>
</dbReference>
<dbReference type="Gene3D" id="3.40.1580.10">
    <property type="entry name" value="SMI1/KNR4-like"/>
    <property type="match status" value="1"/>
</dbReference>
<dbReference type="Pfam" id="PF09346">
    <property type="entry name" value="SMI1_KNR4"/>
    <property type="match status" value="1"/>
</dbReference>
<evidence type="ECO:0000313" key="2">
    <source>
        <dbReference type="EMBL" id="AKJ02781.1"/>
    </source>
</evidence>
<proteinExistence type="predicted"/>